<evidence type="ECO:0000313" key="2">
    <source>
        <dbReference type="Proteomes" id="UP001433508"/>
    </source>
</evidence>
<dbReference type="EMBL" id="MU971425">
    <property type="protein sequence ID" value="KAK9235227.1"/>
    <property type="molecule type" value="Genomic_DNA"/>
</dbReference>
<gene>
    <name evidence="1" type="ORF">V1525DRAFT_365468</name>
</gene>
<accession>A0ACC3SUC4</accession>
<protein>
    <submittedName>
        <fullName evidence="1">ABC-2 type transporter-domain-containing protein</fullName>
    </submittedName>
</protein>
<reference evidence="2" key="1">
    <citation type="journal article" date="2024" name="Front. Bioeng. Biotechnol.">
        <title>Genome-scale model development and genomic sequencing of the oleaginous clade Lipomyces.</title>
        <authorList>
            <person name="Czajka J.J."/>
            <person name="Han Y."/>
            <person name="Kim J."/>
            <person name="Mondo S.J."/>
            <person name="Hofstad B.A."/>
            <person name="Robles A."/>
            <person name="Haridas S."/>
            <person name="Riley R."/>
            <person name="LaButti K."/>
            <person name="Pangilinan J."/>
            <person name="Andreopoulos W."/>
            <person name="Lipzen A."/>
            <person name="Yan J."/>
            <person name="Wang M."/>
            <person name="Ng V."/>
            <person name="Grigoriev I.V."/>
            <person name="Spatafora J.W."/>
            <person name="Magnuson J.K."/>
            <person name="Baker S.E."/>
            <person name="Pomraning K.R."/>
        </authorList>
    </citation>
    <scope>NUCLEOTIDE SEQUENCE [LARGE SCALE GENOMIC DNA]</scope>
    <source>
        <strain evidence="2">CBS 7786</strain>
    </source>
</reference>
<evidence type="ECO:0000313" key="1">
    <source>
        <dbReference type="EMBL" id="KAK9235227.1"/>
    </source>
</evidence>
<dbReference type="Proteomes" id="UP001433508">
    <property type="component" value="Unassembled WGS sequence"/>
</dbReference>
<keyword evidence="2" id="KW-1185">Reference proteome</keyword>
<organism evidence="1 2">
    <name type="scientific">Lipomyces kononenkoae</name>
    <name type="common">Yeast</name>
    <dbReference type="NCBI Taxonomy" id="34357"/>
    <lineage>
        <taxon>Eukaryota</taxon>
        <taxon>Fungi</taxon>
        <taxon>Dikarya</taxon>
        <taxon>Ascomycota</taxon>
        <taxon>Saccharomycotina</taxon>
        <taxon>Lipomycetes</taxon>
        <taxon>Lipomycetales</taxon>
        <taxon>Lipomycetaceae</taxon>
        <taxon>Lipomyces</taxon>
    </lineage>
</organism>
<name>A0ACC3SUC4_LIPKO</name>
<comment type="caution">
    <text evidence="1">The sequence shown here is derived from an EMBL/GenBank/DDBJ whole genome shotgun (WGS) entry which is preliminary data.</text>
</comment>
<sequence length="1472" mass="165429">MSSADNSKNAFAADGWQGISDQEDPPDGSYIGREEYEERVTQLAREVTRLSIYSDPGRVQSESGEGLNPFLDDSNDARLDPFSEKFSAKFFIKAMLDIVARDPETFPVRTAGIAFKDLSAHGFGSSTDYQKTVLNILLDIASSSVSWINRSNRRRIQILRDFEGVLRPGEMLMVLGRPGSGCSTLLKTITGETHGFHLDSGAYMNYQGVPFELMKTQFRGEVLYNAETDVHFPHLTVGQTLYFASLARTPSNRISGISREKYAEYMRDVVMAMLGLSHTINTKVGDDFVRGVSGGERKRVSIAEAMLGGAPLQCWDNSTRGLDSATALTFIRNLKLFAETTQTTSLVSLYQASQDAYDEFDKVIVLYEGRQIFFGSTKIAKKFFFDMGFTCPERQTTGDFLTSLTNPSERMVQPGFEDKVPRTPDEFARRWKESDVRADLMHDLDEFDKEYPLNGTSLHAFTKSRQANQADHLSIKSPYTISIPMQIRLCIMRGFQRLQGDLTLFFTTIISNVIMALVISSVFYNLPKTTGSFYARGSLLFFSILLNAFSSALEILSLYAQRPIVEKHTRYAYYHPFTEAVASMLCDMPLKILVSLSFNLTLYFMANLRREVGAFFTFLLFSFSVVMAMSMIFRTIASVSRTISQAMAPAGVLILMLVIYTGFAIPTRDMHPWFRWLNYLDPIAYGFESLMINEFRHRTYTCTSYIPSGQGYEGVAPDERICSVVGAITGQDYVLGDDYIRLNFNYVESHLWRNLGIVWAFVVFFCGVYLVATEYISAAKSKGEVLVFKRGQLPPPATVVDDEENALPRDKEMIESESSSREINLRKQTDIFFWKDVCYDIKIKGEPRRLLNVVDGFVKPGTLTALMGSSGAGKTTLLDVLASRVTMGVVTGEMLVNGHQRDSSFQRKTGYVQQQDLHLSTSTVREALTFSAVLRQPAEIPRAERIAYVDEVIRILEMEAYADAVVGVPGEGLNVEQRKRLTIGVELAAKPELLLFLDEPTSGLDSQTAWSICSLMRKLANNGQAILCTIHQPSAVLFQEFDRLLFLVKGGRTVYFGEIGENSKTLTSYFETNGAHRCPPNANPAEWMLEVVGAAPGSQAVKDWAEVWMQSPERAATRLEIDQMREELSKLPVKTDKSSTEEFSVGYAEQFVTVLKRVCEQYYRTPSYIWSKVGLATTAALFIGFSFWQAGTSLQGLQNQMFAVFMIFTIFGNLSAQLMPNFVTQRSLYEVRERPSKTYSWQAFMAANIIAEIPWQVLCAVTTYFSWYYPIGLYKNAEPMHQVHERGALMFLLILAFYIFNSTFAHMMVAGVEIAETASNLANLLFSLCLIFCGVLASPSSLPGFWIFMYRVSPFTYLVDAMLSVGVANTEVVCSDIELLSFEPAANLTCGEYLAPYISASGGQIMNPNATSDCEFCSISSTNVFLASVSSSYSHRWRDFGLLWVYIIFNMFAAILLYWLMRVPKRFKKKQE</sequence>
<proteinExistence type="predicted"/>